<dbReference type="EMBL" id="FWWV01000045">
    <property type="protein sequence ID" value="SMB88055.1"/>
    <property type="molecule type" value="Genomic_DNA"/>
</dbReference>
<dbReference type="RefSeq" id="WP_084257693.1">
    <property type="nucleotide sequence ID" value="NZ_FWWV01000045.1"/>
</dbReference>
<proteinExistence type="predicted"/>
<gene>
    <name evidence="1" type="ORF">SAMN05660772_02812</name>
</gene>
<keyword evidence="2" id="KW-1185">Reference proteome</keyword>
<accession>A0A1W1V423</accession>
<evidence type="ECO:0000313" key="1">
    <source>
        <dbReference type="EMBL" id="SMB88055.1"/>
    </source>
</evidence>
<dbReference type="STRING" id="1122938.SAMN05660772_02812"/>
<dbReference type="Pfam" id="PF06992">
    <property type="entry name" value="Phage_lambda_P"/>
    <property type="match status" value="1"/>
</dbReference>
<dbReference type="GO" id="GO:0006270">
    <property type="term" value="P:DNA replication initiation"/>
    <property type="evidence" value="ECO:0007669"/>
    <property type="project" value="InterPro"/>
</dbReference>
<name>A0A1W1V423_9PAST</name>
<sequence>MTTQAANLKNIIGSEPNYQAPQNQLSVNIDPAMAKAVKELFESLCAAFPAWKQAFPNADMYRAARKLWLETLLSERVSVQQIQRGLSFAKKSNSPFFPSVGQFIEWCNSGNPFENLGLPTAEELMTRYHQYSASDCDTPEEFEWQSAVEYHLVLQLKTAIYQRNLSDEKALIRAKTLIGDMAKYLAGGGTVAEPKTPKLTETVSRQVSQTEKLDRLARMRAMLKRGAIAQ</sequence>
<protein>
    <submittedName>
        <fullName evidence="1">Phage replication protein P</fullName>
    </submittedName>
</protein>
<dbReference type="Proteomes" id="UP000192408">
    <property type="component" value="Unassembled WGS sequence"/>
</dbReference>
<organism evidence="1 2">
    <name type="scientific">Pasteurella testudinis DSM 23072</name>
    <dbReference type="NCBI Taxonomy" id="1122938"/>
    <lineage>
        <taxon>Bacteria</taxon>
        <taxon>Pseudomonadati</taxon>
        <taxon>Pseudomonadota</taxon>
        <taxon>Gammaproteobacteria</taxon>
        <taxon>Pasteurellales</taxon>
        <taxon>Pasteurellaceae</taxon>
        <taxon>Pasteurella</taxon>
    </lineage>
</organism>
<reference evidence="2" key="1">
    <citation type="submission" date="2017-04" db="EMBL/GenBank/DDBJ databases">
        <authorList>
            <person name="Varghese N."/>
            <person name="Submissions S."/>
        </authorList>
    </citation>
    <scope>NUCLEOTIDE SEQUENCE [LARGE SCALE GENOMIC DNA]</scope>
    <source>
        <strain evidence="2">DSM 23072</strain>
    </source>
</reference>
<dbReference type="InterPro" id="IPR009731">
    <property type="entry name" value="P-like"/>
</dbReference>
<dbReference type="AlphaFoldDB" id="A0A1W1V423"/>
<evidence type="ECO:0000313" key="2">
    <source>
        <dbReference type="Proteomes" id="UP000192408"/>
    </source>
</evidence>